<evidence type="ECO:0000256" key="1">
    <source>
        <dbReference type="SAM" id="Phobius"/>
    </source>
</evidence>
<evidence type="ECO:0000313" key="4">
    <source>
        <dbReference type="Proteomes" id="UP000198432"/>
    </source>
</evidence>
<reference evidence="4" key="1">
    <citation type="submission" date="2017-06" db="EMBL/GenBank/DDBJ databases">
        <authorList>
            <person name="Varghese N."/>
            <person name="Submissions S."/>
        </authorList>
    </citation>
    <scope>NUCLEOTIDE SEQUENCE [LARGE SCALE GENOMIC DNA]</scope>
    <source>
        <strain evidence="4">NKM1</strain>
    </source>
</reference>
<evidence type="ECO:0000313" key="3">
    <source>
        <dbReference type="EMBL" id="SNS30328.1"/>
    </source>
</evidence>
<dbReference type="Pfam" id="PF07885">
    <property type="entry name" value="Ion_trans_2"/>
    <property type="match status" value="1"/>
</dbReference>
<gene>
    <name evidence="3" type="ORF">SAMN06296052_104178</name>
</gene>
<feature type="transmembrane region" description="Helical" evidence="1">
    <location>
        <begin position="137"/>
        <end position="161"/>
    </location>
</feature>
<organism evidence="3 4">
    <name type="scientific">Pontibacter ummariensis</name>
    <dbReference type="NCBI Taxonomy" id="1610492"/>
    <lineage>
        <taxon>Bacteria</taxon>
        <taxon>Pseudomonadati</taxon>
        <taxon>Bacteroidota</taxon>
        <taxon>Cytophagia</taxon>
        <taxon>Cytophagales</taxon>
        <taxon>Hymenobacteraceae</taxon>
        <taxon>Pontibacter</taxon>
    </lineage>
</organism>
<dbReference type="RefSeq" id="WP_089318360.1">
    <property type="nucleotide sequence ID" value="NZ_FZOQ01000004.1"/>
</dbReference>
<keyword evidence="4" id="KW-1185">Reference proteome</keyword>
<name>A0A239DEJ6_9BACT</name>
<proteinExistence type="predicted"/>
<dbReference type="AlphaFoldDB" id="A0A239DEJ6"/>
<dbReference type="Gene3D" id="1.10.287.70">
    <property type="match status" value="1"/>
</dbReference>
<keyword evidence="1" id="KW-0472">Membrane</keyword>
<dbReference type="InterPro" id="IPR013099">
    <property type="entry name" value="K_chnl_dom"/>
</dbReference>
<dbReference type="SUPFAM" id="SSF81324">
    <property type="entry name" value="Voltage-gated potassium channels"/>
    <property type="match status" value="1"/>
</dbReference>
<sequence length="332" mass="37385">METNILLLVAGILLVFWSIVEVLWTTIWIVGDSAPITSRFTTAVWRLFRMAISNENHKALSLSGPFILSGSILLWILSLWLGWTLIFYSDLSSLLSTRSGRTPDFTDVLWYMAYCLFTIGNGDFTPNGDKWQIISSLVGLCGMLMITLSVTYVFQVVMAVVNKRSFASQVTSVGCTAAEFLAKFWNGRDFKAMEFQLNSLSQQLATLTEQHLAFPILHYYHTKNAKKFQGTAIAVLYDAILLLEYGVEDECLPSQAYVSSTRETVESFLQTLKAAFIQKSEDAPPPPDLSRLREMGVPTVTAQNFQQKVKEEADHRKLVLGLIKNNLRQWPS</sequence>
<feature type="transmembrane region" description="Helical" evidence="1">
    <location>
        <begin position="108"/>
        <end position="125"/>
    </location>
</feature>
<feature type="transmembrane region" description="Helical" evidence="1">
    <location>
        <begin position="66"/>
        <end position="88"/>
    </location>
</feature>
<dbReference type="OrthoDB" id="3422146at2"/>
<dbReference type="Proteomes" id="UP000198432">
    <property type="component" value="Unassembled WGS sequence"/>
</dbReference>
<feature type="domain" description="Potassium channel" evidence="2">
    <location>
        <begin position="76"/>
        <end position="158"/>
    </location>
</feature>
<feature type="transmembrane region" description="Helical" evidence="1">
    <location>
        <begin position="6"/>
        <end position="30"/>
    </location>
</feature>
<keyword evidence="1" id="KW-0812">Transmembrane</keyword>
<protein>
    <submittedName>
        <fullName evidence="3">Ion channel</fullName>
    </submittedName>
</protein>
<evidence type="ECO:0000259" key="2">
    <source>
        <dbReference type="Pfam" id="PF07885"/>
    </source>
</evidence>
<dbReference type="EMBL" id="FZOQ01000004">
    <property type="protein sequence ID" value="SNS30328.1"/>
    <property type="molecule type" value="Genomic_DNA"/>
</dbReference>
<keyword evidence="1" id="KW-1133">Transmembrane helix</keyword>
<accession>A0A239DEJ6</accession>